<dbReference type="SUPFAM" id="SSF109640">
    <property type="entry name" value="KRAB domain (Kruppel-associated box)"/>
    <property type="match status" value="1"/>
</dbReference>
<evidence type="ECO:0000256" key="3">
    <source>
        <dbReference type="ARBA" id="ARBA00006991"/>
    </source>
</evidence>
<dbReference type="GO" id="GO:0005634">
    <property type="term" value="C:nucleus"/>
    <property type="evidence" value="ECO:0007669"/>
    <property type="project" value="UniProtKB-SubCell"/>
</dbReference>
<dbReference type="SMART" id="SM00355">
    <property type="entry name" value="ZnF_C2H2"/>
    <property type="match status" value="3"/>
</dbReference>
<comment type="subcellular location">
    <subcellularLocation>
        <location evidence="2">Nucleus</location>
    </subcellularLocation>
</comment>
<protein>
    <submittedName>
        <fullName evidence="16">ZNF154 isoform 4</fullName>
    </submittedName>
</protein>
<dbReference type="Proteomes" id="UP000236370">
    <property type="component" value="Unassembled WGS sequence"/>
</dbReference>
<comment type="similarity">
    <text evidence="3">Belongs to the krueppel C2H2-type zinc-finger protein family.</text>
</comment>
<dbReference type="FunFam" id="3.30.160.60:FF:001556">
    <property type="entry name" value="Zinc finger protein 154"/>
    <property type="match status" value="1"/>
</dbReference>
<dbReference type="SUPFAM" id="SSF57667">
    <property type="entry name" value="beta-beta-alpha zinc fingers"/>
    <property type="match status" value="3"/>
</dbReference>
<dbReference type="Pfam" id="PF13912">
    <property type="entry name" value="zf-C2H2_6"/>
    <property type="match status" value="1"/>
</dbReference>
<keyword evidence="4" id="KW-0479">Metal-binding</keyword>
<evidence type="ECO:0000256" key="13">
    <source>
        <dbReference type="SAM" id="MobiDB-lite"/>
    </source>
</evidence>
<dbReference type="InterPro" id="IPR036051">
    <property type="entry name" value="KRAB_dom_sf"/>
</dbReference>
<reference evidence="16 17" key="1">
    <citation type="submission" date="2017-12" db="EMBL/GenBank/DDBJ databases">
        <title>High-resolution comparative analysis of great ape genomes.</title>
        <authorList>
            <person name="Pollen A."/>
            <person name="Hastie A."/>
            <person name="Hormozdiari F."/>
            <person name="Dougherty M."/>
            <person name="Liu R."/>
            <person name="Chaisson M."/>
            <person name="Hoppe E."/>
            <person name="Hill C."/>
            <person name="Pang A."/>
            <person name="Hillier L."/>
            <person name="Baker C."/>
            <person name="Armstrong J."/>
            <person name="Shendure J."/>
            <person name="Paten B."/>
            <person name="Wilson R."/>
            <person name="Chao H."/>
            <person name="Schneider V."/>
            <person name="Ventura M."/>
            <person name="Kronenberg Z."/>
            <person name="Murali S."/>
            <person name="Gordon D."/>
            <person name="Cantsilieris S."/>
            <person name="Munson K."/>
            <person name="Nelson B."/>
            <person name="Raja A."/>
            <person name="Underwood J."/>
            <person name="Diekhans M."/>
            <person name="Fiddes I."/>
            <person name="Haussler D."/>
            <person name="Eichler E."/>
        </authorList>
    </citation>
    <scope>NUCLEOTIDE SEQUENCE [LARGE SCALE GENOMIC DNA]</scope>
    <source>
        <strain evidence="16">Yerkes chimp pedigree #C0471</strain>
    </source>
</reference>
<evidence type="ECO:0000259" key="14">
    <source>
        <dbReference type="PROSITE" id="PS50157"/>
    </source>
</evidence>
<evidence type="ECO:0000256" key="1">
    <source>
        <dbReference type="ARBA" id="ARBA00003767"/>
    </source>
</evidence>
<dbReference type="FunFam" id="3.30.160.60:FF:004935">
    <property type="match status" value="1"/>
</dbReference>
<comment type="function">
    <text evidence="1">May be involved in transcriptional regulation.</text>
</comment>
<dbReference type="SMART" id="SM00349">
    <property type="entry name" value="KRAB"/>
    <property type="match status" value="1"/>
</dbReference>
<evidence type="ECO:0000256" key="12">
    <source>
        <dbReference type="PROSITE-ProRule" id="PRU00042"/>
    </source>
</evidence>
<dbReference type="Gene3D" id="6.10.140.140">
    <property type="match status" value="1"/>
</dbReference>
<name>A0A2J8JLX9_PANTR</name>
<evidence type="ECO:0000256" key="6">
    <source>
        <dbReference type="ARBA" id="ARBA00022771"/>
    </source>
</evidence>
<dbReference type="PROSITE" id="PS50157">
    <property type="entry name" value="ZINC_FINGER_C2H2_2"/>
    <property type="match status" value="4"/>
</dbReference>
<accession>A0A2J8JLX9</accession>
<evidence type="ECO:0000313" key="16">
    <source>
        <dbReference type="EMBL" id="PNI23754.1"/>
    </source>
</evidence>
<comment type="caution">
    <text evidence="16">The sequence shown here is derived from an EMBL/GenBank/DDBJ whole genome shotgun (WGS) entry which is preliminary data.</text>
</comment>
<evidence type="ECO:0000256" key="10">
    <source>
        <dbReference type="ARBA" id="ARBA00023163"/>
    </source>
</evidence>
<sequence>MAAATLRTPTQGTVTFEDVAVHFSWEEWGLLDEAQRCLYHEVMLENLALLTSLDVHHQKQHLGEKHFRSNVGRALFVKTCTFHVSGEPSTCREVGKDFLAKLGFLHQQAPHTGEQSNSKSDGGAISHRGKTHYNCGEHTKAFSGKHTLVQQQRTLTTERCYICSECGKSFSKSYSLNDHWRVHTGEKPYECRECGKSFRQSSSLIQHRRVHTAVRPHECDECGKLFSNKSNLIKHRRVHTGERPYECSECGKSFSQRYV</sequence>
<evidence type="ECO:0000259" key="15">
    <source>
        <dbReference type="PROSITE" id="PS50805"/>
    </source>
</evidence>
<dbReference type="InterPro" id="IPR036236">
    <property type="entry name" value="Znf_C2H2_sf"/>
</dbReference>
<dbReference type="Gene3D" id="3.30.160.60">
    <property type="entry name" value="Classic Zinc Finger"/>
    <property type="match status" value="4"/>
</dbReference>
<dbReference type="FunFam" id="3.30.160.60:FF:000987">
    <property type="entry name" value="Zinc finger protein 275"/>
    <property type="match status" value="1"/>
</dbReference>
<evidence type="ECO:0000256" key="9">
    <source>
        <dbReference type="ARBA" id="ARBA00023125"/>
    </source>
</evidence>
<keyword evidence="8" id="KW-0805">Transcription regulation</keyword>
<dbReference type="Pfam" id="PF00096">
    <property type="entry name" value="zf-C2H2"/>
    <property type="match status" value="3"/>
</dbReference>
<dbReference type="Pfam" id="PF01352">
    <property type="entry name" value="KRAB"/>
    <property type="match status" value="1"/>
</dbReference>
<gene>
    <name evidence="16" type="ORF">CK820_G0046353</name>
</gene>
<feature type="domain" description="C2H2-type" evidence="14">
    <location>
        <begin position="245"/>
        <end position="259"/>
    </location>
</feature>
<dbReference type="EMBL" id="NBAG03000445">
    <property type="protein sequence ID" value="PNI23754.1"/>
    <property type="molecule type" value="Genomic_DNA"/>
</dbReference>
<keyword evidence="10" id="KW-0804">Transcription</keyword>
<organism evidence="16 17">
    <name type="scientific">Pan troglodytes</name>
    <name type="common">Chimpanzee</name>
    <dbReference type="NCBI Taxonomy" id="9598"/>
    <lineage>
        <taxon>Eukaryota</taxon>
        <taxon>Metazoa</taxon>
        <taxon>Chordata</taxon>
        <taxon>Craniata</taxon>
        <taxon>Vertebrata</taxon>
        <taxon>Euteleostomi</taxon>
        <taxon>Mammalia</taxon>
        <taxon>Eutheria</taxon>
        <taxon>Euarchontoglires</taxon>
        <taxon>Primates</taxon>
        <taxon>Haplorrhini</taxon>
        <taxon>Catarrhini</taxon>
        <taxon>Hominidae</taxon>
        <taxon>Pan</taxon>
    </lineage>
</organism>
<dbReference type="GO" id="GO:0008270">
    <property type="term" value="F:zinc ion binding"/>
    <property type="evidence" value="ECO:0007669"/>
    <property type="project" value="UniProtKB-KW"/>
</dbReference>
<dbReference type="AlphaFoldDB" id="A0A2J8JLX9"/>
<proteinExistence type="inferred from homology"/>
<dbReference type="PANTHER" id="PTHR23234">
    <property type="entry name" value="ZNF44 PROTEIN"/>
    <property type="match status" value="1"/>
</dbReference>
<evidence type="ECO:0000256" key="2">
    <source>
        <dbReference type="ARBA" id="ARBA00004123"/>
    </source>
</evidence>
<dbReference type="GO" id="GO:0003677">
    <property type="term" value="F:DNA binding"/>
    <property type="evidence" value="ECO:0007669"/>
    <property type="project" value="UniProtKB-KW"/>
</dbReference>
<dbReference type="PROSITE" id="PS50805">
    <property type="entry name" value="KRAB"/>
    <property type="match status" value="1"/>
</dbReference>
<feature type="domain" description="C2H2-type" evidence="14">
    <location>
        <begin position="161"/>
        <end position="188"/>
    </location>
</feature>
<evidence type="ECO:0000256" key="4">
    <source>
        <dbReference type="ARBA" id="ARBA00022723"/>
    </source>
</evidence>
<dbReference type="PANTHER" id="PTHR23234:SF8">
    <property type="entry name" value="C2H2-TYPE DOMAIN-CONTAINING PROTEIN"/>
    <property type="match status" value="1"/>
</dbReference>
<keyword evidence="9" id="KW-0238">DNA-binding</keyword>
<evidence type="ECO:0000313" key="17">
    <source>
        <dbReference type="Proteomes" id="UP000236370"/>
    </source>
</evidence>
<keyword evidence="5" id="KW-0677">Repeat</keyword>
<dbReference type="InterPro" id="IPR013087">
    <property type="entry name" value="Znf_C2H2_type"/>
</dbReference>
<evidence type="ECO:0000256" key="11">
    <source>
        <dbReference type="ARBA" id="ARBA00023242"/>
    </source>
</evidence>
<dbReference type="FunFam" id="3.30.160.60:FF:001035">
    <property type="entry name" value="zinc finger protein 697"/>
    <property type="match status" value="1"/>
</dbReference>
<dbReference type="GO" id="GO:0006355">
    <property type="term" value="P:regulation of DNA-templated transcription"/>
    <property type="evidence" value="ECO:0007669"/>
    <property type="project" value="InterPro"/>
</dbReference>
<keyword evidence="11" id="KW-0539">Nucleus</keyword>
<feature type="domain" description="KRAB" evidence="15">
    <location>
        <begin position="14"/>
        <end position="88"/>
    </location>
</feature>
<evidence type="ECO:0000256" key="7">
    <source>
        <dbReference type="ARBA" id="ARBA00022833"/>
    </source>
</evidence>
<feature type="compositionally biased region" description="Polar residues" evidence="13">
    <location>
        <begin position="109"/>
        <end position="120"/>
    </location>
</feature>
<dbReference type="PROSITE" id="PS00028">
    <property type="entry name" value="ZINC_FINGER_C2H2_1"/>
    <property type="match status" value="3"/>
</dbReference>
<dbReference type="InterPro" id="IPR001909">
    <property type="entry name" value="KRAB"/>
</dbReference>
<dbReference type="CDD" id="cd07765">
    <property type="entry name" value="KRAB_A-box"/>
    <property type="match status" value="1"/>
</dbReference>
<keyword evidence="7" id="KW-0862">Zinc</keyword>
<feature type="region of interest" description="Disordered" evidence="13">
    <location>
        <begin position="109"/>
        <end position="129"/>
    </location>
</feature>
<evidence type="ECO:0000256" key="5">
    <source>
        <dbReference type="ARBA" id="ARBA00022737"/>
    </source>
</evidence>
<evidence type="ECO:0000256" key="8">
    <source>
        <dbReference type="ARBA" id="ARBA00023015"/>
    </source>
</evidence>
<dbReference type="InterPro" id="IPR050758">
    <property type="entry name" value="Znf_C2H2-type"/>
</dbReference>
<feature type="domain" description="C2H2-type" evidence="14">
    <location>
        <begin position="217"/>
        <end position="244"/>
    </location>
</feature>
<keyword evidence="6 12" id="KW-0863">Zinc-finger</keyword>
<feature type="domain" description="C2H2-type" evidence="14">
    <location>
        <begin position="189"/>
        <end position="216"/>
    </location>
</feature>